<keyword evidence="2" id="KW-1003">Cell membrane</keyword>
<feature type="transmembrane region" description="Helical" evidence="8">
    <location>
        <begin position="65"/>
        <end position="91"/>
    </location>
</feature>
<protein>
    <recommendedName>
        <fullName evidence="11">Glycosyltransferase RgtA/B/C/D-like domain-containing protein</fullName>
    </recommendedName>
</protein>
<dbReference type="GO" id="GO:0009103">
    <property type="term" value="P:lipopolysaccharide biosynthetic process"/>
    <property type="evidence" value="ECO:0007669"/>
    <property type="project" value="UniProtKB-ARBA"/>
</dbReference>
<dbReference type="RefSeq" id="WP_163911050.1">
    <property type="nucleotide sequence ID" value="NZ_JAAGWD010000001.1"/>
</dbReference>
<evidence type="ECO:0000256" key="7">
    <source>
        <dbReference type="ARBA" id="ARBA00023136"/>
    </source>
</evidence>
<comment type="subcellular location">
    <subcellularLocation>
        <location evidence="1">Cell membrane</location>
        <topology evidence="1">Multi-pass membrane protein</topology>
    </subcellularLocation>
</comment>
<dbReference type="GO" id="GO:0016763">
    <property type="term" value="F:pentosyltransferase activity"/>
    <property type="evidence" value="ECO:0007669"/>
    <property type="project" value="TreeGrafter"/>
</dbReference>
<name>A0A6B3LRT7_9BACT</name>
<evidence type="ECO:0000256" key="2">
    <source>
        <dbReference type="ARBA" id="ARBA00022475"/>
    </source>
</evidence>
<evidence type="ECO:0000313" key="10">
    <source>
        <dbReference type="Proteomes" id="UP000474777"/>
    </source>
</evidence>
<feature type="transmembrane region" description="Helical" evidence="8">
    <location>
        <begin position="199"/>
        <end position="222"/>
    </location>
</feature>
<keyword evidence="7 8" id="KW-0472">Membrane</keyword>
<dbReference type="InterPro" id="IPR050297">
    <property type="entry name" value="LipidA_mod_glycosyltrf_83"/>
</dbReference>
<reference evidence="9 10" key="1">
    <citation type="submission" date="2020-02" db="EMBL/GenBank/DDBJ databases">
        <authorList>
            <person name="Kim M.K."/>
        </authorList>
    </citation>
    <scope>NUCLEOTIDE SEQUENCE [LARGE SCALE GENOMIC DNA]</scope>
    <source>
        <strain evidence="9 10">BT327</strain>
    </source>
</reference>
<evidence type="ECO:0000256" key="3">
    <source>
        <dbReference type="ARBA" id="ARBA00022676"/>
    </source>
</evidence>
<feature type="transmembrane region" description="Helical" evidence="8">
    <location>
        <begin position="294"/>
        <end position="315"/>
    </location>
</feature>
<accession>A0A6B3LRT7</accession>
<dbReference type="GO" id="GO:0005886">
    <property type="term" value="C:plasma membrane"/>
    <property type="evidence" value="ECO:0007669"/>
    <property type="project" value="UniProtKB-SubCell"/>
</dbReference>
<keyword evidence="6 8" id="KW-1133">Transmembrane helix</keyword>
<dbReference type="Proteomes" id="UP000474777">
    <property type="component" value="Unassembled WGS sequence"/>
</dbReference>
<keyword evidence="5 8" id="KW-0812">Transmembrane</keyword>
<keyword evidence="10" id="KW-1185">Reference proteome</keyword>
<keyword evidence="3" id="KW-0328">Glycosyltransferase</keyword>
<evidence type="ECO:0000313" key="9">
    <source>
        <dbReference type="EMBL" id="NEM96211.1"/>
    </source>
</evidence>
<comment type="caution">
    <text evidence="9">The sequence shown here is derived from an EMBL/GenBank/DDBJ whole genome shotgun (WGS) entry which is preliminary data.</text>
</comment>
<evidence type="ECO:0008006" key="11">
    <source>
        <dbReference type="Google" id="ProtNLM"/>
    </source>
</evidence>
<evidence type="ECO:0000256" key="4">
    <source>
        <dbReference type="ARBA" id="ARBA00022679"/>
    </source>
</evidence>
<dbReference type="PANTHER" id="PTHR33908">
    <property type="entry name" value="MANNOSYLTRANSFERASE YKCB-RELATED"/>
    <property type="match status" value="1"/>
</dbReference>
<feature type="transmembrane region" description="Helical" evidence="8">
    <location>
        <begin position="163"/>
        <end position="187"/>
    </location>
</feature>
<keyword evidence="4" id="KW-0808">Transferase</keyword>
<dbReference type="PANTHER" id="PTHR33908:SF11">
    <property type="entry name" value="MEMBRANE PROTEIN"/>
    <property type="match status" value="1"/>
</dbReference>
<sequence>MAYLKAFNRSSAAYLLYAGLAAFWVLVQFLLYSKHGIKVVFDSKRYLAQAGMFATGDYSSLKISYIVYTTLLALSNWLGGLGWIVLLQTIVSGLAMVAMYKAACKLTGSELVAALTTFLLILWPDFQFWNLYIHTESLFVSVTCLVFWRLVTANKKSHYLHLSLLLLVVLFLRPNGFMVAVAVFVYWGIGFCKQREYNLWKAATLLLSLASIVVLIVAHLFLQDISSDHSFTKFLVSGEVIQGYEPLRLEGITIAQPQGSPLQQTVAIVLSEPWFFLKQSLLRLLYYWGQVRPYYSLWHNVAIVALIYPLYLLGIKALLARMVEARVTGFIVFLMLQLSAMVVVSAVDWDNRFFLPLLPFVFLLGAIGIKELLTKRAKQVKL</sequence>
<feature type="transmembrane region" description="Helical" evidence="8">
    <location>
        <begin position="327"/>
        <end position="347"/>
    </location>
</feature>
<evidence type="ECO:0000256" key="5">
    <source>
        <dbReference type="ARBA" id="ARBA00022692"/>
    </source>
</evidence>
<evidence type="ECO:0000256" key="6">
    <source>
        <dbReference type="ARBA" id="ARBA00022989"/>
    </source>
</evidence>
<feature type="transmembrane region" description="Helical" evidence="8">
    <location>
        <begin position="353"/>
        <end position="373"/>
    </location>
</feature>
<proteinExistence type="predicted"/>
<feature type="transmembrane region" description="Helical" evidence="8">
    <location>
        <begin position="12"/>
        <end position="32"/>
    </location>
</feature>
<organism evidence="9 10">
    <name type="scientific">Pontibacter burrus</name>
    <dbReference type="NCBI Taxonomy" id="2704466"/>
    <lineage>
        <taxon>Bacteria</taxon>
        <taxon>Pseudomonadati</taxon>
        <taxon>Bacteroidota</taxon>
        <taxon>Cytophagia</taxon>
        <taxon>Cytophagales</taxon>
        <taxon>Hymenobacteraceae</taxon>
        <taxon>Pontibacter</taxon>
    </lineage>
</organism>
<evidence type="ECO:0000256" key="1">
    <source>
        <dbReference type="ARBA" id="ARBA00004651"/>
    </source>
</evidence>
<dbReference type="AlphaFoldDB" id="A0A6B3LRT7"/>
<dbReference type="EMBL" id="JAAGWD010000001">
    <property type="protein sequence ID" value="NEM96211.1"/>
    <property type="molecule type" value="Genomic_DNA"/>
</dbReference>
<evidence type="ECO:0000256" key="8">
    <source>
        <dbReference type="SAM" id="Phobius"/>
    </source>
</evidence>
<feature type="transmembrane region" description="Helical" evidence="8">
    <location>
        <begin position="103"/>
        <end position="123"/>
    </location>
</feature>
<gene>
    <name evidence="9" type="ORF">GXP69_00765</name>
</gene>